<comment type="caution">
    <text evidence="2">The sequence shown here is derived from an EMBL/GenBank/DDBJ whole genome shotgun (WGS) entry which is preliminary data.</text>
</comment>
<dbReference type="EMBL" id="VSRR010143671">
    <property type="protein sequence ID" value="MPD04953.1"/>
    <property type="molecule type" value="Genomic_DNA"/>
</dbReference>
<evidence type="ECO:0000256" key="1">
    <source>
        <dbReference type="SAM" id="MobiDB-lite"/>
    </source>
</evidence>
<keyword evidence="3" id="KW-1185">Reference proteome</keyword>
<dbReference type="AlphaFoldDB" id="A0A5B7K8N3"/>
<evidence type="ECO:0000313" key="3">
    <source>
        <dbReference type="Proteomes" id="UP000324222"/>
    </source>
</evidence>
<organism evidence="2 3">
    <name type="scientific">Portunus trituberculatus</name>
    <name type="common">Swimming crab</name>
    <name type="synonym">Neptunus trituberculatus</name>
    <dbReference type="NCBI Taxonomy" id="210409"/>
    <lineage>
        <taxon>Eukaryota</taxon>
        <taxon>Metazoa</taxon>
        <taxon>Ecdysozoa</taxon>
        <taxon>Arthropoda</taxon>
        <taxon>Crustacea</taxon>
        <taxon>Multicrustacea</taxon>
        <taxon>Malacostraca</taxon>
        <taxon>Eumalacostraca</taxon>
        <taxon>Eucarida</taxon>
        <taxon>Decapoda</taxon>
        <taxon>Pleocyemata</taxon>
        <taxon>Brachyura</taxon>
        <taxon>Eubrachyura</taxon>
        <taxon>Portunoidea</taxon>
        <taxon>Portunidae</taxon>
        <taxon>Portuninae</taxon>
        <taxon>Portunus</taxon>
    </lineage>
</organism>
<protein>
    <submittedName>
        <fullName evidence="2">Uncharacterized protein</fullName>
    </submittedName>
</protein>
<dbReference type="Proteomes" id="UP000324222">
    <property type="component" value="Unassembled WGS sequence"/>
</dbReference>
<proteinExistence type="predicted"/>
<reference evidence="2 3" key="1">
    <citation type="submission" date="2019-05" db="EMBL/GenBank/DDBJ databases">
        <title>Another draft genome of Portunus trituberculatus and its Hox gene families provides insights of decapod evolution.</title>
        <authorList>
            <person name="Jeong J.-H."/>
            <person name="Song I."/>
            <person name="Kim S."/>
            <person name="Choi T."/>
            <person name="Kim D."/>
            <person name="Ryu S."/>
            <person name="Kim W."/>
        </authorList>
    </citation>
    <scope>NUCLEOTIDE SEQUENCE [LARGE SCALE GENOMIC DNA]</scope>
    <source>
        <tissue evidence="2">Muscle</tissue>
    </source>
</reference>
<sequence length="117" mass="12968">MRERPVLDRVKVFELFSPLSGLLGEYCVVQKSKGEQQAFKVRGNDRPLPPDGHMSNRSVTEAGRSYLRSSDATTTPSLSPLLLSLPPPNATRHIPPQTPPHLLLFLLLLPLSLLPLH</sequence>
<evidence type="ECO:0000313" key="2">
    <source>
        <dbReference type="EMBL" id="MPD04953.1"/>
    </source>
</evidence>
<accession>A0A5B7K8N3</accession>
<feature type="region of interest" description="Disordered" evidence="1">
    <location>
        <begin position="38"/>
        <end position="58"/>
    </location>
</feature>
<gene>
    <name evidence="2" type="ORF">E2C01_100668</name>
</gene>
<name>A0A5B7K8N3_PORTR</name>